<reference evidence="2 3" key="1">
    <citation type="submission" date="2016-10" db="EMBL/GenBank/DDBJ databases">
        <authorList>
            <person name="Varghese N."/>
            <person name="Submissions S."/>
        </authorList>
    </citation>
    <scope>NUCLEOTIDE SEQUENCE [LARGE SCALE GENOMIC DNA]</scope>
    <source>
        <strain evidence="3">YIM D21,KCTC 23444,ACCC 10710</strain>
    </source>
</reference>
<proteinExistence type="predicted"/>
<accession>A0A1I2E856</accession>
<gene>
    <name evidence="2" type="ORF">SAMN04515678_12117</name>
</gene>
<protein>
    <submittedName>
        <fullName evidence="2">DeoR C terminal sensor domain-containing protein</fullName>
    </submittedName>
</protein>
<dbReference type="AlphaFoldDB" id="A0A1I2E856"/>
<sequence length="124" mass="13471">MEENAEAKRALAEASVAEAEVEDGDAVMLDNGTTTVYVARALLARRNLFVITNGTDIARTLARGEGNRVHMPGGEMKTDNCSILGEASVRAMSVPSSRSCRWGRSITRAATWTTISKKSNWRAR</sequence>
<dbReference type="SMART" id="SM01134">
    <property type="entry name" value="DeoRC"/>
    <property type="match status" value="1"/>
</dbReference>
<dbReference type="InterPro" id="IPR037171">
    <property type="entry name" value="NagB/RpiA_transferase-like"/>
</dbReference>
<dbReference type="InterPro" id="IPR014036">
    <property type="entry name" value="DeoR-like_C"/>
</dbReference>
<dbReference type="Gene3D" id="3.40.50.1360">
    <property type="match status" value="1"/>
</dbReference>
<dbReference type="OrthoDB" id="9814815at2"/>
<dbReference type="SUPFAM" id="SSF100950">
    <property type="entry name" value="NagB/RpiA/CoA transferase-like"/>
    <property type="match status" value="1"/>
</dbReference>
<name>A0A1I2E856_9RHOB</name>
<dbReference type="Proteomes" id="UP000325289">
    <property type="component" value="Unassembled WGS sequence"/>
</dbReference>
<dbReference type="EMBL" id="FOMS01000021">
    <property type="protein sequence ID" value="SFE89015.1"/>
    <property type="molecule type" value="Genomic_DNA"/>
</dbReference>
<organism evidence="2 3">
    <name type="scientific">Roseivivax sediminis</name>
    <dbReference type="NCBI Taxonomy" id="936889"/>
    <lineage>
        <taxon>Bacteria</taxon>
        <taxon>Pseudomonadati</taxon>
        <taxon>Pseudomonadota</taxon>
        <taxon>Alphaproteobacteria</taxon>
        <taxon>Rhodobacterales</taxon>
        <taxon>Roseobacteraceae</taxon>
        <taxon>Roseivivax</taxon>
    </lineage>
</organism>
<keyword evidence="3" id="KW-1185">Reference proteome</keyword>
<evidence type="ECO:0000313" key="3">
    <source>
        <dbReference type="Proteomes" id="UP000325289"/>
    </source>
</evidence>
<evidence type="ECO:0000313" key="2">
    <source>
        <dbReference type="EMBL" id="SFE89015.1"/>
    </source>
</evidence>
<evidence type="ECO:0000259" key="1">
    <source>
        <dbReference type="Pfam" id="PF00455"/>
    </source>
</evidence>
<feature type="domain" description="DeoR-like transcriptional repressor C-terminal sensor" evidence="1">
    <location>
        <begin position="4"/>
        <end position="92"/>
    </location>
</feature>
<dbReference type="Pfam" id="PF00455">
    <property type="entry name" value="DeoRC"/>
    <property type="match status" value="1"/>
</dbReference>